<feature type="transmembrane region" description="Helical" evidence="8">
    <location>
        <begin position="21"/>
        <end position="40"/>
    </location>
</feature>
<feature type="transmembrane region" description="Helical" evidence="8">
    <location>
        <begin position="148"/>
        <end position="166"/>
    </location>
</feature>
<feature type="transmembrane region" description="Helical" evidence="8">
    <location>
        <begin position="276"/>
        <end position="302"/>
    </location>
</feature>
<protein>
    <submittedName>
        <fullName evidence="10">Putative gypsy-15 st-i</fullName>
    </submittedName>
</protein>
<feature type="transmembrane region" description="Helical" evidence="8">
    <location>
        <begin position="410"/>
        <end position="430"/>
    </location>
</feature>
<name>A0A1Q3FJJ3_CULTA</name>
<keyword evidence="5 8" id="KW-0812">Transmembrane</keyword>
<dbReference type="InterPro" id="IPR020846">
    <property type="entry name" value="MFS_dom"/>
</dbReference>
<dbReference type="SUPFAM" id="SSF103473">
    <property type="entry name" value="MFS general substrate transporter"/>
    <property type="match status" value="1"/>
</dbReference>
<dbReference type="FunFam" id="1.20.1250.20:FF:000218">
    <property type="entry name" value="facilitated trehalose transporter Tret1"/>
    <property type="match status" value="1"/>
</dbReference>
<evidence type="ECO:0000259" key="9">
    <source>
        <dbReference type="PROSITE" id="PS50850"/>
    </source>
</evidence>
<keyword evidence="6 8" id="KW-1133">Transmembrane helix</keyword>
<dbReference type="InterPro" id="IPR005829">
    <property type="entry name" value="Sugar_transporter_CS"/>
</dbReference>
<evidence type="ECO:0000256" key="5">
    <source>
        <dbReference type="ARBA" id="ARBA00022692"/>
    </source>
</evidence>
<dbReference type="PROSITE" id="PS00216">
    <property type="entry name" value="SUGAR_TRANSPORT_1"/>
    <property type="match status" value="1"/>
</dbReference>
<evidence type="ECO:0000256" key="7">
    <source>
        <dbReference type="ARBA" id="ARBA00023136"/>
    </source>
</evidence>
<sequence>MDENPTLCSAEYRHQFRTICTVHLVTIGYGVTVGWTAPIIPLLRSEDTPLPAGPITVEQASWIGSSLCIGGMTGTLLFALIHTYFGKKIGLLLLAVPHLILWSLIWAGDNVYYIYVARVLSGVTGGGLLTIVPLFVADIADRKIRGALGSLTILHINFGVLASYTAGTYLPYYRIPPIMLVLPVAYLVLVSFLPETPYCLLRKGRVDEAEKSLMFYRNVTDDGNGGPGSGAGTGSTRKTLAFQYEFDALKAFVLAERTRQGITLADFKTPAAIRGLCVGVFVMALNQFSGILAILTYAGTILQQSGTTFDNRHALILLALINICGNLTSFAIIDKAGRKFFLLISTVGVGVFLTMLGLHSFFYDPETDSGQYSWLPVFSLAGVIYSAALGITNVPFFVLPEILPPKLRSIGSTISVVLLCFFAFFVMKAYPLLLEAIGIHGTLWISSAVCAVGVVIIVFLVPETKGKNLVVEEEQQQESEANKARTNAF</sequence>
<dbReference type="Gene3D" id="1.20.1250.20">
    <property type="entry name" value="MFS general substrate transporter like domains"/>
    <property type="match status" value="1"/>
</dbReference>
<evidence type="ECO:0000313" key="10">
    <source>
        <dbReference type="EMBL" id="JAV27672.1"/>
    </source>
</evidence>
<feature type="transmembrane region" description="Helical" evidence="8">
    <location>
        <begin position="340"/>
        <end position="362"/>
    </location>
</feature>
<proteinExistence type="predicted"/>
<dbReference type="GO" id="GO:0022857">
    <property type="term" value="F:transmembrane transporter activity"/>
    <property type="evidence" value="ECO:0007669"/>
    <property type="project" value="InterPro"/>
</dbReference>
<feature type="transmembrane region" description="Helical" evidence="8">
    <location>
        <begin position="60"/>
        <end position="82"/>
    </location>
</feature>
<evidence type="ECO:0000256" key="4">
    <source>
        <dbReference type="ARBA" id="ARBA00022597"/>
    </source>
</evidence>
<keyword evidence="4" id="KW-0762">Sugar transport</keyword>
<dbReference type="AlphaFoldDB" id="A0A1Q3FJJ3"/>
<feature type="domain" description="Major facilitator superfamily (MFS) profile" evidence="9">
    <location>
        <begin position="16"/>
        <end position="465"/>
    </location>
</feature>
<keyword evidence="7 8" id="KW-0472">Membrane</keyword>
<dbReference type="PANTHER" id="PTHR48021:SF33">
    <property type="entry name" value="AT22075P-RELATED"/>
    <property type="match status" value="1"/>
</dbReference>
<dbReference type="Pfam" id="PF00083">
    <property type="entry name" value="Sugar_tr"/>
    <property type="match status" value="1"/>
</dbReference>
<accession>A0A1Q3FJJ3</accession>
<dbReference type="InterPro" id="IPR036259">
    <property type="entry name" value="MFS_trans_sf"/>
</dbReference>
<evidence type="ECO:0000256" key="3">
    <source>
        <dbReference type="ARBA" id="ARBA00022475"/>
    </source>
</evidence>
<dbReference type="PANTHER" id="PTHR48021">
    <property type="match status" value="1"/>
</dbReference>
<evidence type="ECO:0000256" key="6">
    <source>
        <dbReference type="ARBA" id="ARBA00022989"/>
    </source>
</evidence>
<evidence type="ECO:0000256" key="8">
    <source>
        <dbReference type="SAM" id="Phobius"/>
    </source>
</evidence>
<dbReference type="EMBL" id="GFDL01007373">
    <property type="protein sequence ID" value="JAV27672.1"/>
    <property type="molecule type" value="Transcribed_RNA"/>
</dbReference>
<feature type="transmembrane region" description="Helical" evidence="8">
    <location>
        <begin position="89"/>
        <end position="106"/>
    </location>
</feature>
<keyword evidence="2" id="KW-0813">Transport</keyword>
<feature type="transmembrane region" description="Helical" evidence="8">
    <location>
        <begin position="374"/>
        <end position="398"/>
    </location>
</feature>
<dbReference type="InterPro" id="IPR050549">
    <property type="entry name" value="MFS_Trehalose_Transporter"/>
</dbReference>
<feature type="transmembrane region" description="Helical" evidence="8">
    <location>
        <begin position="112"/>
        <end position="136"/>
    </location>
</feature>
<dbReference type="PROSITE" id="PS50850">
    <property type="entry name" value="MFS"/>
    <property type="match status" value="1"/>
</dbReference>
<comment type="subcellular location">
    <subcellularLocation>
        <location evidence="1">Cell membrane</location>
        <topology evidence="1">Multi-pass membrane protein</topology>
    </subcellularLocation>
</comment>
<feature type="transmembrane region" description="Helical" evidence="8">
    <location>
        <begin position="172"/>
        <end position="193"/>
    </location>
</feature>
<keyword evidence="3" id="KW-1003">Cell membrane</keyword>
<feature type="transmembrane region" description="Helical" evidence="8">
    <location>
        <begin position="314"/>
        <end position="333"/>
    </location>
</feature>
<evidence type="ECO:0000256" key="1">
    <source>
        <dbReference type="ARBA" id="ARBA00004651"/>
    </source>
</evidence>
<reference evidence="10" key="1">
    <citation type="submission" date="2017-01" db="EMBL/GenBank/DDBJ databases">
        <title>A deep insight into the sialotranscriptome of adult male and female Cluex tarsalis mosquitoes.</title>
        <authorList>
            <person name="Ribeiro J.M."/>
            <person name="Moreira F."/>
            <person name="Bernard K.A."/>
            <person name="Calvo E."/>
        </authorList>
    </citation>
    <scope>NUCLEOTIDE SEQUENCE</scope>
    <source>
        <strain evidence="10">Kern County</strain>
        <tissue evidence="10">Salivary glands</tissue>
    </source>
</reference>
<organism evidence="10">
    <name type="scientific">Culex tarsalis</name>
    <name type="common">Encephalitis mosquito</name>
    <dbReference type="NCBI Taxonomy" id="7177"/>
    <lineage>
        <taxon>Eukaryota</taxon>
        <taxon>Metazoa</taxon>
        <taxon>Ecdysozoa</taxon>
        <taxon>Arthropoda</taxon>
        <taxon>Hexapoda</taxon>
        <taxon>Insecta</taxon>
        <taxon>Pterygota</taxon>
        <taxon>Neoptera</taxon>
        <taxon>Endopterygota</taxon>
        <taxon>Diptera</taxon>
        <taxon>Nematocera</taxon>
        <taxon>Culicoidea</taxon>
        <taxon>Culicidae</taxon>
        <taxon>Culicinae</taxon>
        <taxon>Culicini</taxon>
        <taxon>Culex</taxon>
        <taxon>Culex</taxon>
    </lineage>
</organism>
<dbReference type="GO" id="GO:0005886">
    <property type="term" value="C:plasma membrane"/>
    <property type="evidence" value="ECO:0007669"/>
    <property type="project" value="UniProtKB-SubCell"/>
</dbReference>
<dbReference type="InterPro" id="IPR005828">
    <property type="entry name" value="MFS_sugar_transport-like"/>
</dbReference>
<evidence type="ECO:0000256" key="2">
    <source>
        <dbReference type="ARBA" id="ARBA00022448"/>
    </source>
</evidence>
<feature type="transmembrane region" description="Helical" evidence="8">
    <location>
        <begin position="442"/>
        <end position="461"/>
    </location>
</feature>